<dbReference type="GO" id="GO:0008843">
    <property type="term" value="F:endochitinase activity"/>
    <property type="evidence" value="ECO:0007669"/>
    <property type="project" value="UniProtKB-EC"/>
</dbReference>
<dbReference type="InterPro" id="IPR001579">
    <property type="entry name" value="Glyco_hydro_18_chit_AS"/>
</dbReference>
<organism evidence="10 11">
    <name type="scientific">Eisenbergiella massiliensis</name>
    <dbReference type="NCBI Taxonomy" id="1720294"/>
    <lineage>
        <taxon>Bacteria</taxon>
        <taxon>Bacillati</taxon>
        <taxon>Bacillota</taxon>
        <taxon>Clostridia</taxon>
        <taxon>Lachnospirales</taxon>
        <taxon>Lachnospiraceae</taxon>
        <taxon>Eisenbergiella</taxon>
    </lineage>
</organism>
<comment type="catalytic activity">
    <reaction evidence="1">
        <text>Random endo-hydrolysis of N-acetyl-beta-D-glucosaminide (1-&gt;4)-beta-linkages in chitin and chitodextrins.</text>
        <dbReference type="EC" id="3.2.1.14"/>
    </reaction>
</comment>
<comment type="caution">
    <text evidence="10">The sequence shown here is derived from an EMBL/GenBank/DDBJ whole genome shotgun (WGS) entry which is preliminary data.</text>
</comment>
<dbReference type="Proteomes" id="UP000260812">
    <property type="component" value="Unassembled WGS sequence"/>
</dbReference>
<dbReference type="InterPro" id="IPR029070">
    <property type="entry name" value="Chitinase_insertion_sf"/>
</dbReference>
<gene>
    <name evidence="10" type="ORF">DXC51_09915</name>
</gene>
<dbReference type="InterPro" id="IPR011583">
    <property type="entry name" value="Chitinase_II/V-like_cat"/>
</dbReference>
<accession>A0A3E3I748</accession>
<dbReference type="GO" id="GO:0006032">
    <property type="term" value="P:chitin catabolic process"/>
    <property type="evidence" value="ECO:0007669"/>
    <property type="project" value="UniProtKB-KW"/>
</dbReference>
<dbReference type="InterPro" id="IPR017853">
    <property type="entry name" value="GH"/>
</dbReference>
<dbReference type="PANTHER" id="PTHR11177:SF317">
    <property type="entry name" value="CHITINASE 12-RELATED"/>
    <property type="match status" value="1"/>
</dbReference>
<evidence type="ECO:0000256" key="6">
    <source>
        <dbReference type="RuleBase" id="RU000489"/>
    </source>
</evidence>
<dbReference type="SMART" id="SM00636">
    <property type="entry name" value="Glyco_18"/>
    <property type="match status" value="1"/>
</dbReference>
<name>A0A3E3I748_9FIRM</name>
<dbReference type="Gene3D" id="3.20.20.80">
    <property type="entry name" value="Glycosidases"/>
    <property type="match status" value="1"/>
</dbReference>
<proteinExistence type="inferred from homology"/>
<keyword evidence="8" id="KW-0732">Signal</keyword>
<feature type="chain" id="PRO_5017575978" description="chitinase" evidence="8">
    <location>
        <begin position="29"/>
        <end position="388"/>
    </location>
</feature>
<reference evidence="10" key="1">
    <citation type="submission" date="2018-08" db="EMBL/GenBank/DDBJ databases">
        <title>A genome reference for cultivated species of the human gut microbiota.</title>
        <authorList>
            <person name="Zou Y."/>
            <person name="Xue W."/>
            <person name="Luo G."/>
        </authorList>
    </citation>
    <scope>NUCLEOTIDE SEQUENCE [LARGE SCALE GENOMIC DNA]</scope>
    <source>
        <strain evidence="10">TF05-5AC</strain>
    </source>
</reference>
<sequence>MKKIILYSLITSMIVSAFAGIMGLSAQAAPVSVPLEKTVVGYYTSWASAKGYTPLHVPAQKLTHLNYAFAGIDPAANSIALANPQRDLKNFEQLRSLKAANPGLKTLISVGGWDDSVYFSAVAATEESRNSFAESCRAFLVAHGFDGVDLDWEYPVSGGKAGNLSSPGDTGNFTLLLSTIRQKLNEQSLIDGKQYYLTIAGAANPNYLKKIEAGKVAELVDHIFVMTYDMHGPWDSRSDFGAPLYSPSEYSPQYKNSVFEGISAYLNAGIPAGKLVLGIPFYGYLYEGVSENNNGRYSAFSSARAVTYDAVKNNYLNRPGFRSFYHEEAFVPYLYGNAAFLSYEDTRSVGAKAMMARNLGLAGAGIWELSQDTGGELLESVYAGVNGK</sequence>
<dbReference type="GO" id="GO:0005975">
    <property type="term" value="P:carbohydrate metabolic process"/>
    <property type="evidence" value="ECO:0007669"/>
    <property type="project" value="InterPro"/>
</dbReference>
<evidence type="ECO:0000256" key="3">
    <source>
        <dbReference type="ARBA" id="ARBA00022801"/>
    </source>
</evidence>
<keyword evidence="4" id="KW-0624">Polysaccharide degradation</keyword>
<dbReference type="EMBL" id="QVLV01000005">
    <property type="protein sequence ID" value="RGE61848.1"/>
    <property type="molecule type" value="Genomic_DNA"/>
</dbReference>
<evidence type="ECO:0000256" key="1">
    <source>
        <dbReference type="ARBA" id="ARBA00000822"/>
    </source>
</evidence>
<evidence type="ECO:0000313" key="11">
    <source>
        <dbReference type="Proteomes" id="UP000260812"/>
    </source>
</evidence>
<dbReference type="RefSeq" id="WP_117544421.1">
    <property type="nucleotide sequence ID" value="NZ_QVLV01000005.1"/>
</dbReference>
<dbReference type="Pfam" id="PF00704">
    <property type="entry name" value="Glyco_hydro_18"/>
    <property type="match status" value="1"/>
</dbReference>
<keyword evidence="4" id="KW-0146">Chitin degradation</keyword>
<dbReference type="EC" id="3.2.1.14" evidence="2"/>
<feature type="signal peptide" evidence="8">
    <location>
        <begin position="1"/>
        <end position="28"/>
    </location>
</feature>
<dbReference type="PROSITE" id="PS51910">
    <property type="entry name" value="GH18_2"/>
    <property type="match status" value="1"/>
</dbReference>
<comment type="similarity">
    <text evidence="7">Belongs to the glycosyl hydrolase 18 family.</text>
</comment>
<dbReference type="SUPFAM" id="SSF51445">
    <property type="entry name" value="(Trans)glycosidases"/>
    <property type="match status" value="1"/>
</dbReference>
<protein>
    <recommendedName>
        <fullName evidence="2">chitinase</fullName>
        <ecNumber evidence="2">3.2.1.14</ecNumber>
    </recommendedName>
</protein>
<dbReference type="AlphaFoldDB" id="A0A3E3I748"/>
<dbReference type="GO" id="GO:0008061">
    <property type="term" value="F:chitin binding"/>
    <property type="evidence" value="ECO:0007669"/>
    <property type="project" value="InterPro"/>
</dbReference>
<keyword evidence="4" id="KW-0119">Carbohydrate metabolism</keyword>
<evidence type="ECO:0000256" key="4">
    <source>
        <dbReference type="ARBA" id="ARBA00023024"/>
    </source>
</evidence>
<evidence type="ECO:0000313" key="10">
    <source>
        <dbReference type="EMBL" id="RGE61848.1"/>
    </source>
</evidence>
<dbReference type="Gene3D" id="3.10.50.10">
    <property type="match status" value="1"/>
</dbReference>
<evidence type="ECO:0000256" key="8">
    <source>
        <dbReference type="SAM" id="SignalP"/>
    </source>
</evidence>
<keyword evidence="5 6" id="KW-0326">Glycosidase</keyword>
<dbReference type="SUPFAM" id="SSF54556">
    <property type="entry name" value="Chitinase insertion domain"/>
    <property type="match status" value="1"/>
</dbReference>
<dbReference type="InterPro" id="IPR001223">
    <property type="entry name" value="Glyco_hydro18_cat"/>
</dbReference>
<dbReference type="CDD" id="cd06548">
    <property type="entry name" value="GH18_chitinase"/>
    <property type="match status" value="1"/>
</dbReference>
<evidence type="ECO:0000256" key="2">
    <source>
        <dbReference type="ARBA" id="ARBA00012729"/>
    </source>
</evidence>
<keyword evidence="11" id="KW-1185">Reference proteome</keyword>
<evidence type="ECO:0000256" key="7">
    <source>
        <dbReference type="RuleBase" id="RU004453"/>
    </source>
</evidence>
<feature type="domain" description="GH18" evidence="9">
    <location>
        <begin position="37"/>
        <end position="388"/>
    </location>
</feature>
<dbReference type="GeneID" id="97987185"/>
<dbReference type="PANTHER" id="PTHR11177">
    <property type="entry name" value="CHITINASE"/>
    <property type="match status" value="1"/>
</dbReference>
<evidence type="ECO:0000256" key="5">
    <source>
        <dbReference type="ARBA" id="ARBA00023295"/>
    </source>
</evidence>
<keyword evidence="3 6" id="KW-0378">Hydrolase</keyword>
<dbReference type="InterPro" id="IPR050314">
    <property type="entry name" value="Glycosyl_Hydrlase_18"/>
</dbReference>
<dbReference type="PROSITE" id="PS01095">
    <property type="entry name" value="GH18_1"/>
    <property type="match status" value="1"/>
</dbReference>
<evidence type="ECO:0000259" key="9">
    <source>
        <dbReference type="PROSITE" id="PS51910"/>
    </source>
</evidence>